<evidence type="ECO:0000256" key="4">
    <source>
        <dbReference type="SAM" id="Coils"/>
    </source>
</evidence>
<dbReference type="EMBL" id="JACYFG010000006">
    <property type="protein sequence ID" value="MBD5778501.1"/>
    <property type="molecule type" value="Genomic_DNA"/>
</dbReference>
<dbReference type="PANTHER" id="PTHR23528:SF1">
    <property type="entry name" value="MAJOR FACILITATOR SUPERFAMILY (MFS) PROFILE DOMAIN-CONTAINING PROTEIN"/>
    <property type="match status" value="1"/>
</dbReference>
<evidence type="ECO:0000256" key="1">
    <source>
        <dbReference type="ARBA" id="ARBA00022692"/>
    </source>
</evidence>
<sequence>MIITRKKKVPVHWLFYAQLPLLLTIYGESVIHAPFLLLMKKFMDNPAAIMGLISMEIYINLFGAPFISWLSDRVWTRWGRRKFFVVIADTGRALCLLAMPFAPNVIVLIILRWAFSLAGSFGSMTQALIYEVVPPPQRGRLSGFFQASVQFGNIIFFFLLLGRFDDYYFMGPFRYVTELSGGAIMFWLCAFVLLGISAFEALGFREIKPPDGGSINDGRKPGQSIFIHFFKSFYQDVFAKDLLPIYLFVFVTIMFAVNLGIFQPLLYTEQWGYSLQDMGNTMAVGAIFSITFALIAGWFADRYGKIQTFVLASAGSLIMNIFYTVWVAFQPDNRPTLIQIIVIGNITQAFMMVKSVVTYPLMMEYVKRSRMGSASAGIYLFQNLFRSLVLLFVGVWLVWWSVWFFPQAGYQTATTFPDEIDADQLRSKIESTGLDPDDYLLRPIHQYGVDKETSMRWWIHRNDEETADILAELKDLKNELSSLEAEVTSPFLTEPERDAISEKIDTAKSRTTEINETLERGKSELHQKLYAVLGETLFEPGAQLSDAQFEDDTLFLALTTIEELPQEQVELFEQNLNGPQYQVTASKNDLSSSRWRSEVRVEVVDGETPGLQVFAKFDPNFTGIYRILNTGDNLIPASFELANSINSIFQSGLGRGNQQFTITSVEKETRDGQATLSFELSISQNALTSDASLLAEALTQEQAIADASSQQIVDNRYRFELQLASEAMTAKNADWLSRSRADEIRSRLDSLMQGEAFAQGLATETYLRLADVLASQPFYVSIPENTPRSRHTEREYEYFFSSKTLEIASDLIGFAIIFFIIYIEKKGVIRRYGAEEDLKR</sequence>
<keyword evidence="7" id="KW-1185">Reference proteome</keyword>
<dbReference type="InterPro" id="IPR036259">
    <property type="entry name" value="MFS_trans_sf"/>
</dbReference>
<keyword evidence="4" id="KW-0175">Coiled coil</keyword>
<dbReference type="InterPro" id="IPR011701">
    <property type="entry name" value="MFS"/>
</dbReference>
<feature type="transmembrane region" description="Helical" evidence="5">
    <location>
        <begin position="282"/>
        <end position="300"/>
    </location>
</feature>
<organism evidence="6 7">
    <name type="scientific">Pelagicoccus enzymogenes</name>
    <dbReference type="NCBI Taxonomy" id="2773457"/>
    <lineage>
        <taxon>Bacteria</taxon>
        <taxon>Pseudomonadati</taxon>
        <taxon>Verrucomicrobiota</taxon>
        <taxon>Opitutia</taxon>
        <taxon>Puniceicoccales</taxon>
        <taxon>Pelagicoccaceae</taxon>
        <taxon>Pelagicoccus</taxon>
    </lineage>
</organism>
<feature type="transmembrane region" description="Helical" evidence="5">
    <location>
        <begin position="309"/>
        <end position="329"/>
    </location>
</feature>
<feature type="transmembrane region" description="Helical" evidence="5">
    <location>
        <begin position="807"/>
        <end position="823"/>
    </location>
</feature>
<dbReference type="PANTHER" id="PTHR23528">
    <property type="match status" value="1"/>
</dbReference>
<feature type="transmembrane region" description="Helical" evidence="5">
    <location>
        <begin position="383"/>
        <end position="405"/>
    </location>
</feature>
<evidence type="ECO:0000256" key="2">
    <source>
        <dbReference type="ARBA" id="ARBA00022989"/>
    </source>
</evidence>
<evidence type="ECO:0000313" key="7">
    <source>
        <dbReference type="Proteomes" id="UP000622317"/>
    </source>
</evidence>
<dbReference type="Gene3D" id="1.20.1250.20">
    <property type="entry name" value="MFS general substrate transporter like domains"/>
    <property type="match status" value="1"/>
</dbReference>
<feature type="coiled-coil region" evidence="4">
    <location>
        <begin position="459"/>
        <end position="486"/>
    </location>
</feature>
<evidence type="ECO:0000256" key="3">
    <source>
        <dbReference type="ARBA" id="ARBA00023136"/>
    </source>
</evidence>
<comment type="caution">
    <text evidence="6">The sequence shown here is derived from an EMBL/GenBank/DDBJ whole genome shotgun (WGS) entry which is preliminary data.</text>
</comment>
<feature type="transmembrane region" description="Helical" evidence="5">
    <location>
        <begin position="141"/>
        <end position="164"/>
    </location>
</feature>
<dbReference type="RefSeq" id="WP_191615638.1">
    <property type="nucleotide sequence ID" value="NZ_JACYFG010000006.1"/>
</dbReference>
<feature type="transmembrane region" description="Helical" evidence="5">
    <location>
        <begin position="184"/>
        <end position="204"/>
    </location>
</feature>
<keyword evidence="3 5" id="KW-0472">Membrane</keyword>
<dbReference type="Pfam" id="PF07690">
    <property type="entry name" value="MFS_1"/>
    <property type="match status" value="1"/>
</dbReference>
<accession>A0A927IFW1</accession>
<reference evidence="6" key="1">
    <citation type="submission" date="2020-09" db="EMBL/GenBank/DDBJ databases">
        <title>Pelagicoccus enzymogenes sp. nov. with an EPS production, isolated from marine sediment.</title>
        <authorList>
            <person name="Feng X."/>
        </authorList>
    </citation>
    <scope>NUCLEOTIDE SEQUENCE</scope>
    <source>
        <strain evidence="6">NFK12</strain>
    </source>
</reference>
<dbReference type="Proteomes" id="UP000622317">
    <property type="component" value="Unassembled WGS sequence"/>
</dbReference>
<evidence type="ECO:0000256" key="5">
    <source>
        <dbReference type="SAM" id="Phobius"/>
    </source>
</evidence>
<keyword evidence="1 5" id="KW-0812">Transmembrane</keyword>
<name>A0A927IFW1_9BACT</name>
<feature type="transmembrane region" description="Helical" evidence="5">
    <location>
        <begin position="83"/>
        <end position="102"/>
    </location>
</feature>
<feature type="transmembrane region" description="Helical" evidence="5">
    <location>
        <begin position="47"/>
        <end position="71"/>
    </location>
</feature>
<feature type="transmembrane region" description="Helical" evidence="5">
    <location>
        <begin position="12"/>
        <end position="35"/>
    </location>
</feature>
<dbReference type="AlphaFoldDB" id="A0A927IFW1"/>
<feature type="transmembrane region" description="Helical" evidence="5">
    <location>
        <begin position="341"/>
        <end position="362"/>
    </location>
</feature>
<feature type="transmembrane region" description="Helical" evidence="5">
    <location>
        <begin position="108"/>
        <end position="129"/>
    </location>
</feature>
<proteinExistence type="predicted"/>
<dbReference type="GO" id="GO:0022857">
    <property type="term" value="F:transmembrane transporter activity"/>
    <property type="evidence" value="ECO:0007669"/>
    <property type="project" value="InterPro"/>
</dbReference>
<dbReference type="SUPFAM" id="SSF103473">
    <property type="entry name" value="MFS general substrate transporter"/>
    <property type="match status" value="1"/>
</dbReference>
<evidence type="ECO:0000313" key="6">
    <source>
        <dbReference type="EMBL" id="MBD5778501.1"/>
    </source>
</evidence>
<feature type="transmembrane region" description="Helical" evidence="5">
    <location>
        <begin position="242"/>
        <end position="262"/>
    </location>
</feature>
<keyword evidence="2 5" id="KW-1133">Transmembrane helix</keyword>
<protein>
    <submittedName>
        <fullName evidence="6">MFS transporter</fullName>
    </submittedName>
</protein>
<gene>
    <name evidence="6" type="ORF">IEN85_03280</name>
</gene>